<feature type="transmembrane region" description="Helical" evidence="5">
    <location>
        <begin position="367"/>
        <end position="393"/>
    </location>
</feature>
<dbReference type="PANTHER" id="PTHR14191">
    <property type="entry name" value="PDZ DOMAIN CONTAINING PROTEIN"/>
    <property type="match status" value="1"/>
</dbReference>
<feature type="domain" description="PDZ" evidence="6">
    <location>
        <begin position="34"/>
        <end position="79"/>
    </location>
</feature>
<dbReference type="EMBL" id="AMQN01003618">
    <property type="status" value="NOT_ANNOTATED_CDS"/>
    <property type="molecule type" value="Genomic_DNA"/>
</dbReference>
<dbReference type="Pfam" id="PF17820">
    <property type="entry name" value="PDZ_6"/>
    <property type="match status" value="1"/>
</dbReference>
<accession>R7T8Z8</accession>
<evidence type="ECO:0000313" key="8">
    <source>
        <dbReference type="EnsemblMetazoa" id="CapteP198845"/>
    </source>
</evidence>
<dbReference type="GO" id="GO:0043495">
    <property type="term" value="F:protein-membrane adaptor activity"/>
    <property type="evidence" value="ECO:0007669"/>
    <property type="project" value="TreeGrafter"/>
</dbReference>
<dbReference type="EnsemblMetazoa" id="CapteT198845">
    <property type="protein sequence ID" value="CapteP198845"/>
    <property type="gene ID" value="CapteG198845"/>
</dbReference>
<dbReference type="HOGENOM" id="CLU_636550_0_0_1"/>
<dbReference type="InterPro" id="IPR036034">
    <property type="entry name" value="PDZ_sf"/>
</dbReference>
<keyword evidence="5" id="KW-0472">Membrane</keyword>
<evidence type="ECO:0000256" key="2">
    <source>
        <dbReference type="ARBA" id="ARBA00022475"/>
    </source>
</evidence>
<keyword evidence="2" id="KW-1003">Cell membrane</keyword>
<feature type="domain" description="PDZ" evidence="6">
    <location>
        <begin position="129"/>
        <end position="180"/>
    </location>
</feature>
<protein>
    <recommendedName>
        <fullName evidence="6">PDZ domain-containing protein</fullName>
    </recommendedName>
</protein>
<reference evidence="8" key="3">
    <citation type="submission" date="2015-06" db="UniProtKB">
        <authorList>
            <consortium name="EnsemblMetazoa"/>
        </authorList>
    </citation>
    <scope>IDENTIFICATION</scope>
</reference>
<feature type="transmembrane region" description="Helical" evidence="5">
    <location>
        <begin position="413"/>
        <end position="430"/>
    </location>
</feature>
<keyword evidence="5" id="KW-0812">Transmembrane</keyword>
<comment type="subcellular location">
    <subcellularLocation>
        <location evidence="1">Cell membrane</location>
    </subcellularLocation>
</comment>
<evidence type="ECO:0000313" key="9">
    <source>
        <dbReference type="Proteomes" id="UP000014760"/>
    </source>
</evidence>
<proteinExistence type="predicted"/>
<evidence type="ECO:0000256" key="4">
    <source>
        <dbReference type="SAM" id="MobiDB-lite"/>
    </source>
</evidence>
<reference evidence="9" key="1">
    <citation type="submission" date="2012-12" db="EMBL/GenBank/DDBJ databases">
        <authorList>
            <person name="Hellsten U."/>
            <person name="Grimwood J."/>
            <person name="Chapman J.A."/>
            <person name="Shapiro H."/>
            <person name="Aerts A."/>
            <person name="Otillar R.P."/>
            <person name="Terry A.Y."/>
            <person name="Boore J.L."/>
            <person name="Simakov O."/>
            <person name="Marletaz F."/>
            <person name="Cho S.-J."/>
            <person name="Edsinger-Gonzales E."/>
            <person name="Havlak P."/>
            <person name="Kuo D.-H."/>
            <person name="Larsson T."/>
            <person name="Lv J."/>
            <person name="Arendt D."/>
            <person name="Savage R."/>
            <person name="Osoegawa K."/>
            <person name="de Jong P."/>
            <person name="Lindberg D.R."/>
            <person name="Seaver E.C."/>
            <person name="Weisblat D.A."/>
            <person name="Putnam N.H."/>
            <person name="Grigoriev I.V."/>
            <person name="Rokhsar D.S."/>
        </authorList>
    </citation>
    <scope>NUCLEOTIDE SEQUENCE</scope>
    <source>
        <strain evidence="9">I ESC-2004</strain>
    </source>
</reference>
<evidence type="ECO:0000259" key="6">
    <source>
        <dbReference type="PROSITE" id="PS50106"/>
    </source>
</evidence>
<evidence type="ECO:0000256" key="3">
    <source>
        <dbReference type="ARBA" id="ARBA00022737"/>
    </source>
</evidence>
<reference evidence="7 9" key="2">
    <citation type="journal article" date="2013" name="Nature">
        <title>Insights into bilaterian evolution from three spiralian genomes.</title>
        <authorList>
            <person name="Simakov O."/>
            <person name="Marletaz F."/>
            <person name="Cho S.J."/>
            <person name="Edsinger-Gonzales E."/>
            <person name="Havlak P."/>
            <person name="Hellsten U."/>
            <person name="Kuo D.H."/>
            <person name="Larsson T."/>
            <person name="Lv J."/>
            <person name="Arendt D."/>
            <person name="Savage R."/>
            <person name="Osoegawa K."/>
            <person name="de Jong P."/>
            <person name="Grimwood J."/>
            <person name="Chapman J.A."/>
            <person name="Shapiro H."/>
            <person name="Aerts A."/>
            <person name="Otillar R.P."/>
            <person name="Terry A.Y."/>
            <person name="Boore J.L."/>
            <person name="Grigoriev I.V."/>
            <person name="Lindberg D.R."/>
            <person name="Seaver E.C."/>
            <person name="Weisblat D.A."/>
            <person name="Putnam N.H."/>
            <person name="Rokhsar D.S."/>
        </authorList>
    </citation>
    <scope>NUCLEOTIDE SEQUENCE</scope>
    <source>
        <strain evidence="7 9">I ESC-2004</strain>
    </source>
</reference>
<dbReference type="InterPro" id="IPR001478">
    <property type="entry name" value="PDZ"/>
</dbReference>
<dbReference type="STRING" id="283909.R7T8Z8"/>
<evidence type="ECO:0000313" key="7">
    <source>
        <dbReference type="EMBL" id="ELT87469.1"/>
    </source>
</evidence>
<dbReference type="AlphaFoldDB" id="R7T8Z8"/>
<name>R7T8Z8_CAPTE</name>
<gene>
    <name evidence="7" type="ORF">CAPTEDRAFT_198845</name>
</gene>
<dbReference type="PANTHER" id="PTHR14191:SF3">
    <property type="entry name" value="NA(+)_H(+) EXCHANGE REGULATORY COFACTOR-LIKE PROTEIN NRFL-1"/>
    <property type="match status" value="1"/>
</dbReference>
<dbReference type="EMBL" id="KB312312">
    <property type="protein sequence ID" value="ELT87469.1"/>
    <property type="molecule type" value="Genomic_DNA"/>
</dbReference>
<keyword evidence="5" id="KW-1133">Transmembrane helix</keyword>
<keyword evidence="3" id="KW-0677">Repeat</keyword>
<dbReference type="SMART" id="SM00228">
    <property type="entry name" value="PDZ"/>
    <property type="match status" value="3"/>
</dbReference>
<feature type="domain" description="PDZ" evidence="6">
    <location>
        <begin position="233"/>
        <end position="276"/>
    </location>
</feature>
<dbReference type="InterPro" id="IPR051067">
    <property type="entry name" value="NHER"/>
</dbReference>
<keyword evidence="9" id="KW-1185">Reference proteome</keyword>
<dbReference type="SUPFAM" id="SSF50156">
    <property type="entry name" value="PDZ domain-like"/>
    <property type="match status" value="3"/>
</dbReference>
<dbReference type="CDD" id="cd00136">
    <property type="entry name" value="PDZ_canonical"/>
    <property type="match status" value="1"/>
</dbReference>
<evidence type="ECO:0000256" key="1">
    <source>
        <dbReference type="ARBA" id="ARBA00004236"/>
    </source>
</evidence>
<feature type="region of interest" description="Disordered" evidence="4">
    <location>
        <begin position="1"/>
        <end position="25"/>
    </location>
</feature>
<dbReference type="InterPro" id="IPR041489">
    <property type="entry name" value="PDZ_6"/>
</dbReference>
<organism evidence="7">
    <name type="scientific">Capitella teleta</name>
    <name type="common">Polychaete worm</name>
    <dbReference type="NCBI Taxonomy" id="283909"/>
    <lineage>
        <taxon>Eukaryota</taxon>
        <taxon>Metazoa</taxon>
        <taxon>Spiralia</taxon>
        <taxon>Lophotrochozoa</taxon>
        <taxon>Annelida</taxon>
        <taxon>Polychaeta</taxon>
        <taxon>Sedentaria</taxon>
        <taxon>Scolecida</taxon>
        <taxon>Capitellidae</taxon>
        <taxon>Capitella</taxon>
    </lineage>
</organism>
<dbReference type="GO" id="GO:0016324">
    <property type="term" value="C:apical plasma membrane"/>
    <property type="evidence" value="ECO:0007669"/>
    <property type="project" value="TreeGrafter"/>
</dbReference>
<sequence length="431" mass="47749">MSNAMDPPSYVEATRPDPSVAPPPSYEDYLSTRELVIRHNSQDYKYGFTIANGCVDSVKPGSVAAEAGLVIGEVVLALNHKVYSGRPDAELNQHLSELFQEKVTIRLYLRKPAINTPDAPETSDIREFVVEYKPGTFDSYYGLNITGGRIKNVYPGTVGSIAGVQPGGRIISINGSNVKGTGTENLQRCFASSYEDKVDLKLQVDYTCQDDERTEASLPRVHRRFFALPFNPGTYGLCFHDTVIHAVQPGSTAERQGVRVGGNVVRVNGMEVRELTDSLLVHVQHIHDVRADLLLWIEYPDEIPVTTAISRTSHTTPAVTSSQISLVPTSRPRERPIRHRARTRNGHVDLSWGPTEMIMNEKEAIALVFWSVISMFCFPPVGFPAVCFTVFAANSATREKVDWHRRRAYATNTASFVLGAITIIVLCVLFI</sequence>
<dbReference type="PROSITE" id="PS50106">
    <property type="entry name" value="PDZ"/>
    <property type="match status" value="3"/>
</dbReference>
<dbReference type="Proteomes" id="UP000014760">
    <property type="component" value="Unassembled WGS sequence"/>
</dbReference>
<dbReference type="Gene3D" id="2.30.42.10">
    <property type="match status" value="3"/>
</dbReference>
<evidence type="ECO:0000256" key="5">
    <source>
        <dbReference type="SAM" id="Phobius"/>
    </source>
</evidence>
<dbReference type="GO" id="GO:0072659">
    <property type="term" value="P:protein localization to plasma membrane"/>
    <property type="evidence" value="ECO:0007669"/>
    <property type="project" value="TreeGrafter"/>
</dbReference>